<evidence type="ECO:0000313" key="4">
    <source>
        <dbReference type="Proteomes" id="UP001596013"/>
    </source>
</evidence>
<evidence type="ECO:0000313" key="3">
    <source>
        <dbReference type="EMBL" id="MFC5436362.1"/>
    </source>
</evidence>
<keyword evidence="4" id="KW-1185">Reference proteome</keyword>
<organism evidence="3 4">
    <name type="scientific">Rhodanobacter umsongensis</name>
    <dbReference type="NCBI Taxonomy" id="633153"/>
    <lineage>
        <taxon>Bacteria</taxon>
        <taxon>Pseudomonadati</taxon>
        <taxon>Pseudomonadota</taxon>
        <taxon>Gammaproteobacteria</taxon>
        <taxon>Lysobacterales</taxon>
        <taxon>Rhodanobacteraceae</taxon>
        <taxon>Rhodanobacter</taxon>
    </lineage>
</organism>
<accession>A0ABW0JKM4</accession>
<dbReference type="Proteomes" id="UP001596013">
    <property type="component" value="Unassembled WGS sequence"/>
</dbReference>
<sequence length="415" mass="41439">MNATFKKTLLAMAVATLFSTASAYAHNGRDRHDGSKVSIDKKVELSTDISLSGDPRVQGNIDINAAAIAIVDNKQANAANEGDNTNLTNSASASDNVAGSASGNIGVNIGSGDNNQQDNAAALSSADASFAFGMADGEVFVNQQGLFNATTNAGVTNSASVSGNAFQNASGNLGVNVTSGNNNQQKNAMAAAVATTRFAQSTVASDQASGHNSVSNAGYVQQYNDTVDVSMRGAVQGYSLGLGVGGYAGHSSGSYSGSSSSDSSGMAYQASNLYPDSWNGDTHPSGNQTGHIDFDSEAQGAVQNPNRPGVGGFAFDTSSHSSGSESGTTRGTESGGLGFVELSANDLYANLSGTVTTTRWVVVDATNTASLSGNAFQNASGNIGINVASGSGNQQANSLAMAVAQPGAGGTGGGE</sequence>
<keyword evidence="2" id="KW-0732">Signal</keyword>
<name>A0ABW0JKM4_9GAMM</name>
<feature type="region of interest" description="Disordered" evidence="1">
    <location>
        <begin position="299"/>
        <end position="334"/>
    </location>
</feature>
<gene>
    <name evidence="3" type="ORF">ACFPME_07320</name>
</gene>
<feature type="compositionally biased region" description="Low complexity" evidence="1">
    <location>
        <begin position="317"/>
        <end position="332"/>
    </location>
</feature>
<comment type="caution">
    <text evidence="3">The sequence shown here is derived from an EMBL/GenBank/DDBJ whole genome shotgun (WGS) entry which is preliminary data.</text>
</comment>
<evidence type="ECO:0000256" key="1">
    <source>
        <dbReference type="SAM" id="MobiDB-lite"/>
    </source>
</evidence>
<protein>
    <submittedName>
        <fullName evidence="3">Adhesin</fullName>
    </submittedName>
</protein>
<feature type="chain" id="PRO_5046281074" evidence="2">
    <location>
        <begin position="26"/>
        <end position="415"/>
    </location>
</feature>
<reference evidence="4" key="1">
    <citation type="journal article" date="2019" name="Int. J. Syst. Evol. Microbiol.">
        <title>The Global Catalogue of Microorganisms (GCM) 10K type strain sequencing project: providing services to taxonomists for standard genome sequencing and annotation.</title>
        <authorList>
            <consortium name="The Broad Institute Genomics Platform"/>
            <consortium name="The Broad Institute Genome Sequencing Center for Infectious Disease"/>
            <person name="Wu L."/>
            <person name="Ma J."/>
        </authorList>
    </citation>
    <scope>NUCLEOTIDE SEQUENCE [LARGE SCALE GENOMIC DNA]</scope>
    <source>
        <strain evidence="4">JCM 17130</strain>
    </source>
</reference>
<evidence type="ECO:0000256" key="2">
    <source>
        <dbReference type="SAM" id="SignalP"/>
    </source>
</evidence>
<dbReference type="EMBL" id="JBHSMK010000003">
    <property type="protein sequence ID" value="MFC5436362.1"/>
    <property type="molecule type" value="Genomic_DNA"/>
</dbReference>
<dbReference type="RefSeq" id="WP_377303625.1">
    <property type="nucleotide sequence ID" value="NZ_JBHSMK010000003.1"/>
</dbReference>
<feature type="signal peptide" evidence="2">
    <location>
        <begin position="1"/>
        <end position="25"/>
    </location>
</feature>
<proteinExistence type="predicted"/>